<dbReference type="InterPro" id="IPR040223">
    <property type="entry name" value="PAR_bZIP"/>
</dbReference>
<feature type="domain" description="BZIP" evidence="9">
    <location>
        <begin position="290"/>
        <end position="353"/>
    </location>
</feature>
<keyword evidence="3" id="KW-0805">Transcription regulation</keyword>
<feature type="compositionally biased region" description="Polar residues" evidence="8">
    <location>
        <begin position="164"/>
        <end position="173"/>
    </location>
</feature>
<dbReference type="GO" id="GO:0000978">
    <property type="term" value="F:RNA polymerase II cis-regulatory region sequence-specific DNA binding"/>
    <property type="evidence" value="ECO:0007669"/>
    <property type="project" value="TreeGrafter"/>
</dbReference>
<evidence type="ECO:0000256" key="6">
    <source>
        <dbReference type="ARBA" id="ARBA00023242"/>
    </source>
</evidence>
<dbReference type="OrthoDB" id="6022300at2759"/>
<dbReference type="AlphaFoldDB" id="A0A8W8L7M2"/>
<comment type="similarity">
    <text evidence="2">Belongs to the bZIP family. PAR subfamily.</text>
</comment>
<evidence type="ECO:0000313" key="10">
    <source>
        <dbReference type="EnsemblMetazoa" id="G26853.2:cds"/>
    </source>
</evidence>
<dbReference type="OMA" id="HQAHHIP"/>
<dbReference type="Pfam" id="PF07716">
    <property type="entry name" value="bZIP_2"/>
    <property type="match status" value="1"/>
</dbReference>
<dbReference type="SMART" id="SM00338">
    <property type="entry name" value="BRLZ"/>
    <property type="match status" value="1"/>
</dbReference>
<feature type="compositionally biased region" description="Polar residues" evidence="8">
    <location>
        <begin position="86"/>
        <end position="103"/>
    </location>
</feature>
<keyword evidence="11" id="KW-1185">Reference proteome</keyword>
<evidence type="ECO:0000256" key="7">
    <source>
        <dbReference type="SAM" id="Coils"/>
    </source>
</evidence>
<evidence type="ECO:0000256" key="2">
    <source>
        <dbReference type="ARBA" id="ARBA00009208"/>
    </source>
</evidence>
<reference evidence="10" key="1">
    <citation type="submission" date="2022-08" db="UniProtKB">
        <authorList>
            <consortium name="EnsemblMetazoa"/>
        </authorList>
    </citation>
    <scope>IDENTIFICATION</scope>
    <source>
        <strain evidence="10">05x7-T-G4-1.051#20</strain>
    </source>
</reference>
<keyword evidence="4" id="KW-0238">DNA-binding</keyword>
<dbReference type="GO" id="GO:0005634">
    <property type="term" value="C:nucleus"/>
    <property type="evidence" value="ECO:0007669"/>
    <property type="project" value="UniProtKB-SubCell"/>
</dbReference>
<evidence type="ECO:0000259" key="9">
    <source>
        <dbReference type="PROSITE" id="PS50217"/>
    </source>
</evidence>
<proteinExistence type="inferred from homology"/>
<protein>
    <recommendedName>
        <fullName evidence="9">BZIP domain-containing protein</fullName>
    </recommendedName>
</protein>
<dbReference type="GO" id="GO:0000981">
    <property type="term" value="F:DNA-binding transcription factor activity, RNA polymerase II-specific"/>
    <property type="evidence" value="ECO:0007669"/>
    <property type="project" value="TreeGrafter"/>
</dbReference>
<dbReference type="PANTHER" id="PTHR11988">
    <property type="entry name" value="THYROTROPH EMBRYONIC FACTOR RELATED"/>
    <property type="match status" value="1"/>
</dbReference>
<feature type="compositionally biased region" description="Polar residues" evidence="8">
    <location>
        <begin position="221"/>
        <end position="236"/>
    </location>
</feature>
<name>A0A8W8L7M2_MAGGI</name>
<keyword evidence="7" id="KW-0175">Coiled coil</keyword>
<keyword evidence="6" id="KW-0539">Nucleus</keyword>
<dbReference type="PANTHER" id="PTHR11988:SF27">
    <property type="entry name" value="GH27708P"/>
    <property type="match status" value="1"/>
</dbReference>
<dbReference type="InterPro" id="IPR004827">
    <property type="entry name" value="bZIP"/>
</dbReference>
<dbReference type="InterPro" id="IPR046347">
    <property type="entry name" value="bZIP_sf"/>
</dbReference>
<accession>A0A8W8L7M2</accession>
<organism evidence="10 11">
    <name type="scientific">Magallana gigas</name>
    <name type="common">Pacific oyster</name>
    <name type="synonym">Crassostrea gigas</name>
    <dbReference type="NCBI Taxonomy" id="29159"/>
    <lineage>
        <taxon>Eukaryota</taxon>
        <taxon>Metazoa</taxon>
        <taxon>Spiralia</taxon>
        <taxon>Lophotrochozoa</taxon>
        <taxon>Mollusca</taxon>
        <taxon>Bivalvia</taxon>
        <taxon>Autobranchia</taxon>
        <taxon>Pteriomorphia</taxon>
        <taxon>Ostreida</taxon>
        <taxon>Ostreoidea</taxon>
        <taxon>Ostreidae</taxon>
        <taxon>Magallana</taxon>
    </lineage>
</organism>
<feature type="compositionally biased region" description="Basic and acidic residues" evidence="8">
    <location>
        <begin position="201"/>
        <end position="210"/>
    </location>
</feature>
<dbReference type="EnsemblMetazoa" id="G26853.2">
    <property type="protein sequence ID" value="G26853.2:cds"/>
    <property type="gene ID" value="G26853"/>
</dbReference>
<dbReference type="PROSITE" id="PS50217">
    <property type="entry name" value="BZIP"/>
    <property type="match status" value="1"/>
</dbReference>
<keyword evidence="5" id="KW-0804">Transcription</keyword>
<evidence type="ECO:0000256" key="8">
    <source>
        <dbReference type="SAM" id="MobiDB-lite"/>
    </source>
</evidence>
<dbReference type="FunFam" id="1.20.5.170:FF:000007">
    <property type="entry name" value="hepatic leukemia factor isoform X2"/>
    <property type="match status" value="1"/>
</dbReference>
<dbReference type="Gene3D" id="1.20.5.170">
    <property type="match status" value="1"/>
</dbReference>
<evidence type="ECO:0000313" key="11">
    <source>
        <dbReference type="Proteomes" id="UP000005408"/>
    </source>
</evidence>
<feature type="coiled-coil region" evidence="7">
    <location>
        <begin position="315"/>
        <end position="356"/>
    </location>
</feature>
<dbReference type="SUPFAM" id="SSF57959">
    <property type="entry name" value="Leucine zipper domain"/>
    <property type="match status" value="1"/>
</dbReference>
<comment type="subcellular location">
    <subcellularLocation>
        <location evidence="1">Nucleus</location>
    </subcellularLocation>
</comment>
<dbReference type="Proteomes" id="UP000005408">
    <property type="component" value="Unassembled WGS sequence"/>
</dbReference>
<sequence length="358" mass="39643">MAYNTFGDSRYTLKNLLEIPELQHPPILNGHLDSKKTGVSSGYGIPSAFLGPTNLWNNANQIGGQGNGEFSLQYMDLDEFLSENGIPSSELNTVNNQCAQSPQEPKLDVPPSENYIQLQTPPTPQALSPGLPPKRTSPNSPRQVYEDVHETSAPTFYSSEGLRSPSSPYKCTESSNGSSVSSQSTNQSSSNDPSAQPIIADSRHSARRGDISQASPHHPNGQVTPISSPDHPSSCHNGEYELNPSDLALASVPGQENFDPRKCKFSDEELKPQPIIRKSRKVFVPDACKDERYWMRRSKNNIAAKRSREARRIKENQIALRAAFLEKENNALKDEVNKIKEENVNLQKKLSQYEQVGK</sequence>
<evidence type="ECO:0000256" key="5">
    <source>
        <dbReference type="ARBA" id="ARBA00023163"/>
    </source>
</evidence>
<evidence type="ECO:0000256" key="3">
    <source>
        <dbReference type="ARBA" id="ARBA00023015"/>
    </source>
</evidence>
<evidence type="ECO:0000256" key="4">
    <source>
        <dbReference type="ARBA" id="ARBA00023125"/>
    </source>
</evidence>
<feature type="compositionally biased region" description="Low complexity" evidence="8">
    <location>
        <begin position="174"/>
        <end position="194"/>
    </location>
</feature>
<feature type="region of interest" description="Disordered" evidence="8">
    <location>
        <begin position="86"/>
        <end position="241"/>
    </location>
</feature>
<dbReference type="CDD" id="cd14695">
    <property type="entry name" value="bZIP_HLF"/>
    <property type="match status" value="1"/>
</dbReference>
<evidence type="ECO:0000256" key="1">
    <source>
        <dbReference type="ARBA" id="ARBA00004123"/>
    </source>
</evidence>